<dbReference type="SUPFAM" id="SSF101447">
    <property type="entry name" value="Formin homology 2 domain (FH2 domain)"/>
    <property type="match status" value="1"/>
</dbReference>
<dbReference type="Gramene" id="AET2Gv21017800.2">
    <property type="protein sequence ID" value="AET2Gv21017800.2"/>
    <property type="gene ID" value="AET2Gv21017800"/>
</dbReference>
<dbReference type="Proteomes" id="UP000015105">
    <property type="component" value="Chromosome 2D"/>
</dbReference>
<proteinExistence type="inferred from homology"/>
<protein>
    <recommendedName>
        <fullName evidence="1">tRNA-uridine aminocarboxypropyltransferase</fullName>
        <ecNumber evidence="1">2.5.1.25</ecNumber>
    </recommendedName>
</protein>
<comment type="similarity">
    <text evidence="5">Belongs to the TDD superfamily. DTWD2 family.</text>
</comment>
<reference evidence="9" key="3">
    <citation type="journal article" date="2017" name="Nature">
        <title>Genome sequence of the progenitor of the wheat D genome Aegilops tauschii.</title>
        <authorList>
            <person name="Luo M.C."/>
            <person name="Gu Y.Q."/>
            <person name="Puiu D."/>
            <person name="Wang H."/>
            <person name="Twardziok S.O."/>
            <person name="Deal K.R."/>
            <person name="Huo N."/>
            <person name="Zhu T."/>
            <person name="Wang L."/>
            <person name="Wang Y."/>
            <person name="McGuire P.E."/>
            <person name="Liu S."/>
            <person name="Long H."/>
            <person name="Ramasamy R.K."/>
            <person name="Rodriguez J.C."/>
            <person name="Van S.L."/>
            <person name="Yuan L."/>
            <person name="Wang Z."/>
            <person name="Xia Z."/>
            <person name="Xiao L."/>
            <person name="Anderson O.D."/>
            <person name="Ouyang S."/>
            <person name="Liang Y."/>
            <person name="Zimin A.V."/>
            <person name="Pertea G."/>
            <person name="Qi P."/>
            <person name="Bennetzen J.L."/>
            <person name="Dai X."/>
            <person name="Dawson M.W."/>
            <person name="Muller H.G."/>
            <person name="Kugler K."/>
            <person name="Rivarola-Duarte L."/>
            <person name="Spannagl M."/>
            <person name="Mayer K.F.X."/>
            <person name="Lu F.H."/>
            <person name="Bevan M.W."/>
            <person name="Leroy P."/>
            <person name="Li P."/>
            <person name="You F.M."/>
            <person name="Sun Q."/>
            <person name="Liu Z."/>
            <person name="Lyons E."/>
            <person name="Wicker T."/>
            <person name="Salzberg S.L."/>
            <person name="Devos K.M."/>
            <person name="Dvorak J."/>
        </authorList>
    </citation>
    <scope>NUCLEOTIDE SEQUENCE [LARGE SCALE GENOMIC DNA]</scope>
    <source>
        <strain evidence="9">cv. AL8/78</strain>
    </source>
</reference>
<dbReference type="InterPro" id="IPR039262">
    <property type="entry name" value="DTWD2/TAPT"/>
</dbReference>
<keyword evidence="3" id="KW-0949">S-adenosyl-L-methionine</keyword>
<dbReference type="PANTHER" id="PTHR21392">
    <property type="entry name" value="TRNA-URIDINE AMINOCARBOXYPROPYLTRANSFERASE 2"/>
    <property type="match status" value="1"/>
</dbReference>
<evidence type="ECO:0000256" key="1">
    <source>
        <dbReference type="ARBA" id="ARBA00012386"/>
    </source>
</evidence>
<evidence type="ECO:0000256" key="5">
    <source>
        <dbReference type="ARBA" id="ARBA00034489"/>
    </source>
</evidence>
<dbReference type="EnsemblPlants" id="AET2Gv21017800.2">
    <property type="protein sequence ID" value="AET2Gv21017800.2"/>
    <property type="gene ID" value="AET2Gv21017800"/>
</dbReference>
<keyword evidence="10" id="KW-1185">Reference proteome</keyword>
<feature type="compositionally biased region" description="Basic and acidic residues" evidence="7">
    <location>
        <begin position="75"/>
        <end position="86"/>
    </location>
</feature>
<evidence type="ECO:0000256" key="4">
    <source>
        <dbReference type="ARBA" id="ARBA00022694"/>
    </source>
</evidence>
<dbReference type="STRING" id="200361.A0A453CZ59"/>
<dbReference type="AlphaFoldDB" id="A0A453CZ59"/>
<keyword evidence="4" id="KW-0819">tRNA processing</keyword>
<evidence type="ECO:0000313" key="10">
    <source>
        <dbReference type="Proteomes" id="UP000015105"/>
    </source>
</evidence>
<dbReference type="Pfam" id="PF03942">
    <property type="entry name" value="DTW"/>
    <property type="match status" value="1"/>
</dbReference>
<dbReference type="GO" id="GO:0016432">
    <property type="term" value="F:tRNA-uridine aminocarboxypropyltransferase activity"/>
    <property type="evidence" value="ECO:0007669"/>
    <property type="project" value="UniProtKB-EC"/>
</dbReference>
<organism evidence="9 10">
    <name type="scientific">Aegilops tauschii subsp. strangulata</name>
    <name type="common">Goatgrass</name>
    <dbReference type="NCBI Taxonomy" id="200361"/>
    <lineage>
        <taxon>Eukaryota</taxon>
        <taxon>Viridiplantae</taxon>
        <taxon>Streptophyta</taxon>
        <taxon>Embryophyta</taxon>
        <taxon>Tracheophyta</taxon>
        <taxon>Spermatophyta</taxon>
        <taxon>Magnoliopsida</taxon>
        <taxon>Liliopsida</taxon>
        <taxon>Poales</taxon>
        <taxon>Poaceae</taxon>
        <taxon>BOP clade</taxon>
        <taxon>Pooideae</taxon>
        <taxon>Triticodae</taxon>
        <taxon>Triticeae</taxon>
        <taxon>Triticinae</taxon>
        <taxon>Aegilops</taxon>
    </lineage>
</organism>
<evidence type="ECO:0000256" key="6">
    <source>
        <dbReference type="ARBA" id="ARBA00048718"/>
    </source>
</evidence>
<reference evidence="10" key="1">
    <citation type="journal article" date="2014" name="Science">
        <title>Ancient hybridizations among the ancestral genomes of bread wheat.</title>
        <authorList>
            <consortium name="International Wheat Genome Sequencing Consortium,"/>
            <person name="Marcussen T."/>
            <person name="Sandve S.R."/>
            <person name="Heier L."/>
            <person name="Spannagl M."/>
            <person name="Pfeifer M."/>
            <person name="Jakobsen K.S."/>
            <person name="Wulff B.B."/>
            <person name="Steuernagel B."/>
            <person name="Mayer K.F."/>
            <person name="Olsen O.A."/>
        </authorList>
    </citation>
    <scope>NUCLEOTIDE SEQUENCE [LARGE SCALE GENOMIC DNA]</scope>
    <source>
        <strain evidence="10">cv. AL8/78</strain>
    </source>
</reference>
<accession>A0A453CZ59</accession>
<feature type="compositionally biased region" description="Pro residues" evidence="7">
    <location>
        <begin position="30"/>
        <end position="67"/>
    </location>
</feature>
<comment type="catalytic activity">
    <reaction evidence="6">
        <text>a uridine in tRNA + S-adenosyl-L-methionine = a 3-[(3S)-3-amino-3-carboxypropyl]uridine in tRNA + S-methyl-5'-thioadenosine + H(+)</text>
        <dbReference type="Rhea" id="RHEA:62432"/>
        <dbReference type="Rhea" id="RHEA-COMP:13339"/>
        <dbReference type="Rhea" id="RHEA-COMP:16092"/>
        <dbReference type="ChEBI" id="CHEBI:15378"/>
        <dbReference type="ChEBI" id="CHEBI:17509"/>
        <dbReference type="ChEBI" id="CHEBI:59789"/>
        <dbReference type="ChEBI" id="CHEBI:65315"/>
        <dbReference type="ChEBI" id="CHEBI:82930"/>
        <dbReference type="EC" id="2.5.1.25"/>
    </reaction>
</comment>
<evidence type="ECO:0000256" key="2">
    <source>
        <dbReference type="ARBA" id="ARBA00022679"/>
    </source>
</evidence>
<dbReference type="SMART" id="SM01144">
    <property type="entry name" value="DTW"/>
    <property type="match status" value="1"/>
</dbReference>
<keyword evidence="2" id="KW-0808">Transferase</keyword>
<sequence length="533" mass="57553">AAINGKPDLPPKRFRERPPSKTLDSQTAGQPPPRNPAATQPTPPPPPPPPPPRPPPPPPPPPPPHTSPPMAAREGQSDPHRREPGQRRPMCAVCTKPLSVCLCGRLRGPPLDTTVGVTVLQHTMEVRHPLSSIRVARLGLRNLAVTQVTDVNHRASFLLRTLGGATASNLADGETDVGASLAGNHDGSVVPGQTGLQDGDDFERSQGKGLNHAKCSDSEDMGINPFGVHLGEENATVAISRQAGGEGLDNGEISNCVFSDLDREVGGGIECDSNGGECFRFDKAKNVANAANAEGQQRSETCVTNKVHADLPHPLVETTSVNGICTENVEVGAATGEGWTVENMDKCSVAYTEKELRIDIERGVKPKIRWLCRGSVGQGAVSNGFTVTKIQKNKSRRTGEVSEFEEFSITIPPHAALLFPCQGAISLDALDCQVKHLIVLDGTWAKAQRMYHENPWLQLLPHVKLESDKVSLYSEVRQEPKAGCLSTIESIVITMKKLGEDEMGLDDVLSVFESMIIDQRRCKEENWKPKLKP</sequence>
<feature type="region of interest" description="Disordered" evidence="7">
    <location>
        <begin position="1"/>
        <end position="88"/>
    </location>
</feature>
<reference evidence="10" key="2">
    <citation type="journal article" date="2017" name="Nat. Plants">
        <title>The Aegilops tauschii genome reveals multiple impacts of transposons.</title>
        <authorList>
            <person name="Zhao G."/>
            <person name="Zou C."/>
            <person name="Li K."/>
            <person name="Wang K."/>
            <person name="Li T."/>
            <person name="Gao L."/>
            <person name="Zhang X."/>
            <person name="Wang H."/>
            <person name="Yang Z."/>
            <person name="Liu X."/>
            <person name="Jiang W."/>
            <person name="Mao L."/>
            <person name="Kong X."/>
            <person name="Jiao Y."/>
            <person name="Jia J."/>
        </authorList>
    </citation>
    <scope>NUCLEOTIDE SEQUENCE [LARGE SCALE GENOMIC DNA]</scope>
    <source>
        <strain evidence="10">cv. AL8/78</strain>
    </source>
</reference>
<dbReference type="EC" id="2.5.1.25" evidence="1"/>
<feature type="region of interest" description="Disordered" evidence="7">
    <location>
        <begin position="184"/>
        <end position="216"/>
    </location>
</feature>
<dbReference type="PANTHER" id="PTHR21392:SF0">
    <property type="entry name" value="TRNA-URIDINE AMINOCARBOXYPROPYLTRANSFERASE 2"/>
    <property type="match status" value="1"/>
</dbReference>
<name>A0A453CZ59_AEGTS</name>
<evidence type="ECO:0000256" key="3">
    <source>
        <dbReference type="ARBA" id="ARBA00022691"/>
    </source>
</evidence>
<feature type="domain" description="DTW" evidence="8">
    <location>
        <begin position="87"/>
        <end position="521"/>
    </location>
</feature>
<reference evidence="9" key="4">
    <citation type="submission" date="2019-03" db="UniProtKB">
        <authorList>
            <consortium name="EnsemblPlants"/>
        </authorList>
    </citation>
    <scope>IDENTIFICATION</scope>
</reference>
<reference evidence="9" key="5">
    <citation type="journal article" date="2021" name="G3 (Bethesda)">
        <title>Aegilops tauschii genome assembly Aet v5.0 features greater sequence contiguity and improved annotation.</title>
        <authorList>
            <person name="Wang L."/>
            <person name="Zhu T."/>
            <person name="Rodriguez J.C."/>
            <person name="Deal K.R."/>
            <person name="Dubcovsky J."/>
            <person name="McGuire P.E."/>
            <person name="Lux T."/>
            <person name="Spannagl M."/>
            <person name="Mayer K.F.X."/>
            <person name="Baldrich P."/>
            <person name="Meyers B.C."/>
            <person name="Huo N."/>
            <person name="Gu Y.Q."/>
            <person name="Zhou H."/>
            <person name="Devos K.M."/>
            <person name="Bennetzen J.L."/>
            <person name="Unver T."/>
            <person name="Budak H."/>
            <person name="Gulick P.J."/>
            <person name="Galiba G."/>
            <person name="Kalapos B."/>
            <person name="Nelson D.R."/>
            <person name="Li P."/>
            <person name="You F.M."/>
            <person name="Luo M.C."/>
            <person name="Dvorak J."/>
        </authorList>
    </citation>
    <scope>NUCLEOTIDE SEQUENCE [LARGE SCALE GENOMIC DNA]</scope>
    <source>
        <strain evidence="9">cv. AL8/78</strain>
    </source>
</reference>
<dbReference type="GO" id="GO:0008033">
    <property type="term" value="P:tRNA processing"/>
    <property type="evidence" value="ECO:0007669"/>
    <property type="project" value="UniProtKB-KW"/>
</dbReference>
<evidence type="ECO:0000313" key="9">
    <source>
        <dbReference type="EnsemblPlants" id="AET2Gv21017800.2"/>
    </source>
</evidence>
<feature type="compositionally biased region" description="Basic and acidic residues" evidence="7">
    <location>
        <begin position="9"/>
        <end position="19"/>
    </location>
</feature>
<evidence type="ECO:0000256" key="7">
    <source>
        <dbReference type="SAM" id="MobiDB-lite"/>
    </source>
</evidence>
<evidence type="ECO:0000259" key="8">
    <source>
        <dbReference type="SMART" id="SM01144"/>
    </source>
</evidence>
<dbReference type="InterPro" id="IPR005636">
    <property type="entry name" value="DTW"/>
</dbReference>